<dbReference type="OrthoDB" id="9759099at2"/>
<dbReference type="SMART" id="SM01008">
    <property type="entry name" value="Ald_Xan_dh_C"/>
    <property type="match status" value="1"/>
</dbReference>
<dbReference type="PATRIC" id="fig|75906.3.peg.1355"/>
<dbReference type="InterPro" id="IPR046867">
    <property type="entry name" value="AldOxase/xan_DH_MoCoBD2"/>
</dbReference>
<dbReference type="InterPro" id="IPR052516">
    <property type="entry name" value="N-heterocyclic_Hydroxylase"/>
</dbReference>
<evidence type="ECO:0000259" key="1">
    <source>
        <dbReference type="SMART" id="SM01008"/>
    </source>
</evidence>
<dbReference type="InterPro" id="IPR012368">
    <property type="entry name" value="OxRdtase_Mopterin-bd_su_IorB"/>
</dbReference>
<evidence type="ECO:0000313" key="3">
    <source>
        <dbReference type="Proteomes" id="UP000018914"/>
    </source>
</evidence>
<name>W0DHT8_9AQUI</name>
<dbReference type="KEGG" id="trd:THERU_06990"/>
<dbReference type="PIRSF" id="PIRSF036389">
    <property type="entry name" value="IOR_B"/>
    <property type="match status" value="1"/>
</dbReference>
<proteinExistence type="predicted"/>
<dbReference type="InterPro" id="IPR037165">
    <property type="entry name" value="AldOxase/xan_DH_Mopterin-bd_sf"/>
</dbReference>
<reference evidence="2 3" key="1">
    <citation type="submission" date="2013-12" db="EMBL/GenBank/DDBJ databases">
        <authorList>
            <consortium name="DOE Joint Genome Institute"/>
            <person name="Eisen J."/>
            <person name="Huntemann M."/>
            <person name="Han J."/>
            <person name="Chen A."/>
            <person name="Kyrpides N."/>
            <person name="Mavromatis K."/>
            <person name="Markowitz V."/>
            <person name="Palaniappan K."/>
            <person name="Ivanova N."/>
            <person name="Schaumberg A."/>
            <person name="Pati A."/>
            <person name="Liolios K."/>
            <person name="Nordberg H.P."/>
            <person name="Cantor M.N."/>
            <person name="Hua S.X."/>
            <person name="Woyke T."/>
        </authorList>
    </citation>
    <scope>NUCLEOTIDE SEQUENCE [LARGE SCALE GENOMIC DNA]</scope>
    <source>
        <strain evidence="2 3">DSM 23557</strain>
    </source>
</reference>
<dbReference type="HOGENOM" id="CLU_013917_0_1_0"/>
<keyword evidence="3" id="KW-1185">Reference proteome</keyword>
<dbReference type="RefSeq" id="WP_025306527.1">
    <property type="nucleotide sequence ID" value="NZ_CP007028.1"/>
</dbReference>
<feature type="domain" description="Aldehyde oxidase/xanthine dehydrogenase a/b hammerhead" evidence="1">
    <location>
        <begin position="198"/>
        <end position="276"/>
    </location>
</feature>
<dbReference type="Pfam" id="PF20256">
    <property type="entry name" value="MoCoBD_2"/>
    <property type="match status" value="2"/>
</dbReference>
<dbReference type="eggNOG" id="COG1529">
    <property type="taxonomic scope" value="Bacteria"/>
</dbReference>
<gene>
    <name evidence="2" type="ORF">THERU_06990</name>
</gene>
<evidence type="ECO:0000313" key="2">
    <source>
        <dbReference type="EMBL" id="AHE96455.1"/>
    </source>
</evidence>
<dbReference type="Proteomes" id="UP000018914">
    <property type="component" value="Chromosome"/>
</dbReference>
<dbReference type="PANTHER" id="PTHR47495">
    <property type="entry name" value="ALDEHYDE DEHYDROGENASE"/>
    <property type="match status" value="1"/>
</dbReference>
<dbReference type="AlphaFoldDB" id="W0DHT8"/>
<organism evidence="3">
    <name type="scientific">Thermocrinis ruber</name>
    <dbReference type="NCBI Taxonomy" id="75906"/>
    <lineage>
        <taxon>Bacteria</taxon>
        <taxon>Pseudomonadati</taxon>
        <taxon>Aquificota</taxon>
        <taxon>Aquificia</taxon>
        <taxon>Aquificales</taxon>
        <taxon>Aquificaceae</taxon>
        <taxon>Thermocrinis</taxon>
    </lineage>
</organism>
<dbReference type="SUPFAM" id="SSF56003">
    <property type="entry name" value="Molybdenum cofactor-binding domain"/>
    <property type="match status" value="2"/>
</dbReference>
<dbReference type="GO" id="GO:0016491">
    <property type="term" value="F:oxidoreductase activity"/>
    <property type="evidence" value="ECO:0007669"/>
    <property type="project" value="InterPro"/>
</dbReference>
<sequence length="705" mass="78181">MIDRRDFVKLTGLSLVLVLTEGGFKIIKGAQEEIINPVLWANITKDNHLVFLVNKSEMGQGVWTGLAMLVADELDFPWERVRVRSAPAGPQYIDRKLGMQLTGGSTSVRNMYDFLRQLGATMREMIINHASEEWKVPRERLKAKGGYVFGNGKKASYGELWEGAVKLPIPHKVKLKEPSEFIYIGKNIPRIDAKEKVDGSAIFGIDVRLKDMVYAVVERPPAFGCKLKSFDPSQAKQVEGVIDVFAISTGVAVCGKDFYSAQKGRESLKVEWTESSIKDFNDQKLARYYLNALNRAGAVARHDGNPEDVISKAKVKVEGVYLLPYLYHATMEPMACVADVRKDKCVVYAPIQSQTWALKTVSKITGLDEKDIEIYTTYLGGGFGRKANVEFLREAVEVSKKLGRPVKLIYTREDDVKSGWYRPMNATKFVGALDEKGRVVAIHHKIAVPAVFEWAGMPSKIDRAAVEGIENMPYSVPNLHVEFVKIDLPIPVWFWRSVGSSHNAFTLETFIDRLAKAGGRDPVELRLELLSKNPRARRVVEVCAEKSGWDKGSHRGRAMGLAYHFSFGSHVAQCAEVSLDKKTGKIRVHKVVCVIDLGPTVVHPDLVVSQMESAIVMGLSASLKERVSFSEGGPQSLNFDTYPLLIMEETPEIEVHIVKGQGPMGGVGEPGLPPIAPAVANALLWGYGIEVNQLPMTPDYIKTLL</sequence>
<protein>
    <submittedName>
        <fullName evidence="2">Aldehyde dehydrogenase</fullName>
    </submittedName>
</protein>
<dbReference type="PANTHER" id="PTHR47495:SF2">
    <property type="entry name" value="ALDEHYDE DEHYDROGENASE"/>
    <property type="match status" value="1"/>
</dbReference>
<dbReference type="Pfam" id="PF02738">
    <property type="entry name" value="MoCoBD_1"/>
    <property type="match status" value="1"/>
</dbReference>
<dbReference type="STRING" id="75906.THERU_06990"/>
<dbReference type="InterPro" id="IPR008274">
    <property type="entry name" value="AldOxase/xan_DH_MoCoBD1"/>
</dbReference>
<dbReference type="InterPro" id="IPR000674">
    <property type="entry name" value="Ald_Oxase/Xan_DH_a/b"/>
</dbReference>
<dbReference type="EMBL" id="CP007028">
    <property type="protein sequence ID" value="AHE96455.1"/>
    <property type="molecule type" value="Genomic_DNA"/>
</dbReference>
<accession>W0DHT8</accession>
<dbReference type="Gene3D" id="3.30.365.10">
    <property type="entry name" value="Aldehyde oxidase/xanthine dehydrogenase, molybdopterin binding domain"/>
    <property type="match status" value="4"/>
</dbReference>
<dbReference type="Gene3D" id="3.90.1170.50">
    <property type="entry name" value="Aldehyde oxidase/xanthine dehydrogenase, a/b hammerhead"/>
    <property type="match status" value="1"/>
</dbReference>